<dbReference type="KEGG" id="tva:4775863"/>
<evidence type="ECO:0000256" key="1">
    <source>
        <dbReference type="SAM" id="Coils"/>
    </source>
</evidence>
<gene>
    <name evidence="2" type="ORF">TVAG_010630</name>
</gene>
<keyword evidence="3" id="KW-1185">Reference proteome</keyword>
<proteinExistence type="predicted"/>
<dbReference type="InParanoid" id="A2DNZ0"/>
<sequence length="907" mass="103859">MSEVGARILRPGATTSFGVRSQSKSSFVPPTSYSSLGNNIRQIFPSPRESNVLSDFKNNYQIMMNNVASFLSHNNTTSEFRSQFNLMINEMDALYNTFIINLPRTSSSALKSARSAKSQNGDKFLQSFLPFLKQFAVFSKAMRKIRQSGNDPIHEAIDMHFTIVSDCLETIRKNSTSVTGIHDAAVRKSKTLKNQLMNLKRKSILIIQEGQDTTKITTDIRNFSRVLNDSFTSEFAESPLGPTALEKLRSDSYTSCCAIIHSVREAGMFDSHSSQMFEAYDNFRYAIQSLLDKNGVEKNLGELVDCDTEDIEQITIRFNRDASLPEILQKGTEVFEDKKVLEFIEIIHDKSTAIINENDELKKKISEYENIRKEIKQARAEKEAACKIAEDSKREYEEMKKILDENNKKMEEYDKNAGADTQFRRALTESIPHIASFLNEDVPEMETDRKILIAFRNLLKGVLGQKCQRCVQFLERERRLVETMTAYIEPDEDIEKMMSTFVKIFRENQMNLKSRSMECSQANILIGSQRESFFKILALFNVSQSKAVDIGEYTYNTVKENLDQMKRSMDGIADQKSSAQQEFVADLMKRLKSILETEQTESIESYLDQIENNLRQAEQDRLNNKVFLNSVSERLYQIIKKEKKTNPIIQNEVNDALDDVQDYINNIESIPKEKETVNVVDYALIADKLSKILEKEVDRNNEDAVLQAVDEINNDLTSTKKKLKTTSNETVKYKEEIVEIVKKLQNFLNQPSNVPEDLEKLVESADILIKQLLAQRKDMKLSDITKMFEPIFQYMQSASQTDPFSFIPEFVSEFEMIEGSVQSLKPFALILNNIFTNFDCQFSSFDPKSQSYNYLKGQLNQLHQTLNSMSAAKTHNLIFLILSRFVTFISSISSALAMAYESKSKPA</sequence>
<dbReference type="VEuPathDB" id="TrichDB:TVAGG3_0989960"/>
<dbReference type="EMBL" id="DS113225">
    <property type="protein sequence ID" value="EAY17839.1"/>
    <property type="molecule type" value="Genomic_DNA"/>
</dbReference>
<dbReference type="AlphaFoldDB" id="A2DNZ0"/>
<accession>A2DNZ0</accession>
<protein>
    <submittedName>
        <fullName evidence="2">Uncharacterized protein</fullName>
    </submittedName>
</protein>
<reference evidence="2" key="2">
    <citation type="journal article" date="2007" name="Science">
        <title>Draft genome sequence of the sexually transmitted pathogen Trichomonas vaginalis.</title>
        <authorList>
            <person name="Carlton J.M."/>
            <person name="Hirt R.P."/>
            <person name="Silva J.C."/>
            <person name="Delcher A.L."/>
            <person name="Schatz M."/>
            <person name="Zhao Q."/>
            <person name="Wortman J.R."/>
            <person name="Bidwell S.L."/>
            <person name="Alsmark U.C.M."/>
            <person name="Besteiro S."/>
            <person name="Sicheritz-Ponten T."/>
            <person name="Noel C.J."/>
            <person name="Dacks J.B."/>
            <person name="Foster P.G."/>
            <person name="Simillion C."/>
            <person name="Van de Peer Y."/>
            <person name="Miranda-Saavedra D."/>
            <person name="Barton G.J."/>
            <person name="Westrop G.D."/>
            <person name="Mueller S."/>
            <person name="Dessi D."/>
            <person name="Fiori P.L."/>
            <person name="Ren Q."/>
            <person name="Paulsen I."/>
            <person name="Zhang H."/>
            <person name="Bastida-Corcuera F.D."/>
            <person name="Simoes-Barbosa A."/>
            <person name="Brown M.T."/>
            <person name="Hayes R.D."/>
            <person name="Mukherjee M."/>
            <person name="Okumura C.Y."/>
            <person name="Schneider R."/>
            <person name="Smith A.J."/>
            <person name="Vanacova S."/>
            <person name="Villalvazo M."/>
            <person name="Haas B.J."/>
            <person name="Pertea M."/>
            <person name="Feldblyum T.V."/>
            <person name="Utterback T.R."/>
            <person name="Shu C.L."/>
            <person name="Osoegawa K."/>
            <person name="de Jong P.J."/>
            <person name="Hrdy I."/>
            <person name="Horvathova L."/>
            <person name="Zubacova Z."/>
            <person name="Dolezal P."/>
            <person name="Malik S.B."/>
            <person name="Logsdon J.M. Jr."/>
            <person name="Henze K."/>
            <person name="Gupta A."/>
            <person name="Wang C.C."/>
            <person name="Dunne R.L."/>
            <person name="Upcroft J.A."/>
            <person name="Upcroft P."/>
            <person name="White O."/>
            <person name="Salzberg S.L."/>
            <person name="Tang P."/>
            <person name="Chiu C.-H."/>
            <person name="Lee Y.-S."/>
            <person name="Embley T.M."/>
            <person name="Coombs G.H."/>
            <person name="Mottram J.C."/>
            <person name="Tachezy J."/>
            <person name="Fraser-Liggett C.M."/>
            <person name="Johnson P.J."/>
        </authorList>
    </citation>
    <scope>NUCLEOTIDE SEQUENCE [LARGE SCALE GENOMIC DNA]</scope>
    <source>
        <strain evidence="2">G3</strain>
    </source>
</reference>
<dbReference type="RefSeq" id="XP_001329974.1">
    <property type="nucleotide sequence ID" value="XM_001329939.1"/>
</dbReference>
<name>A2DNZ0_TRIV3</name>
<reference evidence="2" key="1">
    <citation type="submission" date="2006-10" db="EMBL/GenBank/DDBJ databases">
        <authorList>
            <person name="Amadeo P."/>
            <person name="Zhao Q."/>
            <person name="Wortman J."/>
            <person name="Fraser-Liggett C."/>
            <person name="Carlton J."/>
        </authorList>
    </citation>
    <scope>NUCLEOTIDE SEQUENCE</scope>
    <source>
        <strain evidence="2">G3</strain>
    </source>
</reference>
<keyword evidence="1" id="KW-0175">Coiled coil</keyword>
<evidence type="ECO:0000313" key="3">
    <source>
        <dbReference type="Proteomes" id="UP000001542"/>
    </source>
</evidence>
<dbReference type="Proteomes" id="UP000001542">
    <property type="component" value="Unassembled WGS sequence"/>
</dbReference>
<feature type="coiled-coil region" evidence="1">
    <location>
        <begin position="351"/>
        <end position="416"/>
    </location>
</feature>
<dbReference type="VEuPathDB" id="TrichDB:TVAG_010630"/>
<organism evidence="2 3">
    <name type="scientific">Trichomonas vaginalis (strain ATCC PRA-98 / G3)</name>
    <dbReference type="NCBI Taxonomy" id="412133"/>
    <lineage>
        <taxon>Eukaryota</taxon>
        <taxon>Metamonada</taxon>
        <taxon>Parabasalia</taxon>
        <taxon>Trichomonadida</taxon>
        <taxon>Trichomonadidae</taxon>
        <taxon>Trichomonas</taxon>
    </lineage>
</organism>
<dbReference type="SMR" id="A2DNZ0"/>
<feature type="coiled-coil region" evidence="1">
    <location>
        <begin position="562"/>
        <end position="620"/>
    </location>
</feature>
<evidence type="ECO:0000313" key="2">
    <source>
        <dbReference type="EMBL" id="EAY17839.1"/>
    </source>
</evidence>